<gene>
    <name evidence="1" type="ORF">DN745_08360</name>
</gene>
<accession>A0A2Z4FK45</accession>
<dbReference type="OrthoDB" id="9766656at2"/>
<organism evidence="1 2">
    <name type="scientific">Bradymonas sediminis</name>
    <dbReference type="NCBI Taxonomy" id="1548548"/>
    <lineage>
        <taxon>Bacteria</taxon>
        <taxon>Deltaproteobacteria</taxon>
        <taxon>Bradymonadales</taxon>
        <taxon>Bradymonadaceae</taxon>
        <taxon>Bradymonas</taxon>
    </lineage>
</organism>
<protein>
    <submittedName>
        <fullName evidence="1">Uncharacterized protein</fullName>
    </submittedName>
</protein>
<proteinExistence type="predicted"/>
<dbReference type="Proteomes" id="UP000249799">
    <property type="component" value="Chromosome"/>
</dbReference>
<sequence>MTDLIFQLVRYYSAVRINIQKKSPKKVAAITATRDAVQHAILRYLMWSNAHHIYSFNDYVSPMQFERFILTREAAA</sequence>
<keyword evidence="2" id="KW-1185">Reference proteome</keyword>
<evidence type="ECO:0000313" key="1">
    <source>
        <dbReference type="EMBL" id="AWV89347.1"/>
    </source>
</evidence>
<name>A0A2Z4FK45_9DELT</name>
<reference evidence="1 2" key="1">
    <citation type="submission" date="2018-06" db="EMBL/GenBank/DDBJ databases">
        <title>Lujinxingia sediminis gen. nov. sp. nov., a new facultative anaerobic member of the class Deltaproteobacteria, and proposal of Lujinxingaceae fam. nov.</title>
        <authorList>
            <person name="Guo L.-Y."/>
            <person name="Li C.-M."/>
            <person name="Wang S."/>
            <person name="Du Z.-J."/>
        </authorList>
    </citation>
    <scope>NUCLEOTIDE SEQUENCE [LARGE SCALE GENOMIC DNA]</scope>
    <source>
        <strain evidence="1 2">FA350</strain>
    </source>
</reference>
<dbReference type="EMBL" id="CP030032">
    <property type="protein sequence ID" value="AWV89347.1"/>
    <property type="molecule type" value="Genomic_DNA"/>
</dbReference>
<dbReference type="AlphaFoldDB" id="A0A2Z4FK45"/>
<evidence type="ECO:0000313" key="2">
    <source>
        <dbReference type="Proteomes" id="UP000249799"/>
    </source>
</evidence>
<dbReference type="KEGG" id="bsed:DN745_08360"/>